<evidence type="ECO:0000256" key="1">
    <source>
        <dbReference type="SAM" id="MobiDB-lite"/>
    </source>
</evidence>
<dbReference type="OrthoDB" id="5977126at2759"/>
<dbReference type="Proteomes" id="UP000005640">
    <property type="component" value="Chromosome 17"/>
</dbReference>
<dbReference type="Ensembl" id="ENST00000583813.1">
    <property type="protein sequence ID" value="ENSP00000463126.1"/>
    <property type="gene ID" value="ENSG00000141738.15"/>
</dbReference>
<dbReference type="HGNC" id="HGNC:4567">
    <property type="gene designation" value="GRB7"/>
</dbReference>
<feature type="compositionally biased region" description="Pro residues" evidence="1">
    <location>
        <begin position="21"/>
        <end position="34"/>
    </location>
</feature>
<dbReference type="OpenTargets" id="ENSG00000141738"/>
<dbReference type="ChiTaRS" id="GRB7">
    <property type="organism name" value="human"/>
</dbReference>
<proteinExistence type="predicted"/>
<evidence type="ECO:0000313" key="2">
    <source>
        <dbReference type="Ensembl" id="ENSP00000463126.1"/>
    </source>
</evidence>
<reference evidence="2" key="4">
    <citation type="submission" date="2025-08" db="UniProtKB">
        <authorList>
            <consortium name="Ensembl"/>
        </authorList>
    </citation>
    <scope>IDENTIFICATION</scope>
</reference>
<accession>J3QKK7</accession>
<dbReference type="HOGENOM" id="CLU_3086552_0_0_1"/>
<name>J3QKK7_HUMAN</name>
<sequence>MELDLSPPHLSSSPEDLCPAPGTPPGTPRPPDTPLPEEVCGGGSRCHSSPRV</sequence>
<gene>
    <name evidence="2" type="primary">GRB7</name>
</gene>
<dbReference type="VEuPathDB" id="HostDB:ENSG00000141738"/>
<organism evidence="2 3">
    <name type="scientific">Homo sapiens</name>
    <name type="common">Human</name>
    <dbReference type="NCBI Taxonomy" id="9606"/>
    <lineage>
        <taxon>Eukaryota</taxon>
        <taxon>Metazoa</taxon>
        <taxon>Chordata</taxon>
        <taxon>Craniata</taxon>
        <taxon>Vertebrata</taxon>
        <taxon>Euteleostomi</taxon>
        <taxon>Mammalia</taxon>
        <taxon>Eutheria</taxon>
        <taxon>Euarchontoglires</taxon>
        <taxon>Primates</taxon>
        <taxon>Haplorrhini</taxon>
        <taxon>Catarrhini</taxon>
        <taxon>Hominidae</taxon>
        <taxon>Homo</taxon>
    </lineage>
</organism>
<reference evidence="2 3" key="3">
    <citation type="journal article" date="2006" name="Nature">
        <title>DNA sequence of human chromosome 17 and analysis of rearrangement in the human lineage.</title>
        <authorList>
            <person name="Zody M.C."/>
            <person name="Garber M."/>
            <person name="Adams D.J."/>
            <person name="Sharpe T."/>
            <person name="Harrow J."/>
            <person name="Lupski J.R."/>
            <person name="Nicholson C."/>
            <person name="Searle S.M."/>
            <person name="Wilming L."/>
            <person name="Young S.K."/>
            <person name="Abouelleil A."/>
            <person name="Allen N.R."/>
            <person name="Bi W."/>
            <person name="Bloom T."/>
            <person name="Borowsky M.L."/>
            <person name="Bugalter B.E."/>
            <person name="Butler J."/>
            <person name="Chang J.L."/>
            <person name="Chen C.K."/>
            <person name="Cook A."/>
            <person name="Corum B."/>
            <person name="Cuomo C.A."/>
            <person name="de Jong P.J."/>
            <person name="DeCaprio D."/>
            <person name="Dewar K."/>
            <person name="FitzGerald M."/>
            <person name="Gilbert J."/>
            <person name="Gibson R."/>
            <person name="Gnerre S."/>
            <person name="Goldstein S."/>
            <person name="Grafham D.V."/>
            <person name="Grocock R."/>
            <person name="Hafez N."/>
            <person name="Hagopian D.S."/>
            <person name="Hart E."/>
            <person name="Norman C.H."/>
            <person name="Humphray S."/>
            <person name="Jaffe D.B."/>
            <person name="Jones M."/>
            <person name="Kamal M."/>
            <person name="Khodiyar V.K."/>
            <person name="LaButti K."/>
            <person name="Laird G."/>
            <person name="Lehoczky J."/>
            <person name="Liu X."/>
            <person name="Lokyitsang T."/>
            <person name="Loveland J."/>
            <person name="Lui A."/>
            <person name="Macdonald P."/>
            <person name="Major J.E."/>
            <person name="Matthews L."/>
            <person name="Mauceli E."/>
            <person name="McCarroll S.A."/>
            <person name="Mihalev A.H."/>
            <person name="Mudge J."/>
            <person name="Nguyen C."/>
            <person name="Nicol R."/>
            <person name="O'Leary S.B."/>
            <person name="Osoegawa K."/>
            <person name="Schwartz D.C."/>
            <person name="Shaw-Smith C."/>
            <person name="Stankiewicz P."/>
            <person name="Steward C."/>
            <person name="Swarbreck D."/>
            <person name="Venkataraman V."/>
            <person name="Whittaker C.A."/>
            <person name="Yang X."/>
            <person name="Zimmer A.R."/>
            <person name="Bradley A."/>
            <person name="Hubbard T."/>
            <person name="Birren B.W."/>
            <person name="Rogers J."/>
            <person name="Lander E.S."/>
            <person name="Nusbaum C."/>
        </authorList>
    </citation>
    <scope>NUCLEOTIDE SEQUENCE [LARGE SCALE GENOMIC DNA]</scope>
</reference>
<dbReference type="Ensembl" id="ENST00000583813.1">
    <property type="protein sequence ID" value="ENSP00000463126.1"/>
    <property type="gene ID" value="ENSG00000141738.14"/>
</dbReference>
<protein>
    <submittedName>
        <fullName evidence="2">Growth factor receptor bound protein 7</fullName>
    </submittedName>
</protein>
<dbReference type="UCSC" id="uc060ett.1">
    <property type="organism name" value="human"/>
</dbReference>
<dbReference type="AlphaFoldDB" id="J3QKK7"/>
<dbReference type="EMBL" id="AC079199">
    <property type="status" value="NOT_ANNOTATED_CDS"/>
    <property type="molecule type" value="Genomic_DNA"/>
</dbReference>
<feature type="compositionally biased region" description="Low complexity" evidence="1">
    <location>
        <begin position="1"/>
        <end position="20"/>
    </location>
</feature>
<reference evidence="2" key="5">
    <citation type="submission" date="2025-09" db="UniProtKB">
        <authorList>
            <consortium name="Ensembl"/>
        </authorList>
    </citation>
    <scope>IDENTIFICATION</scope>
</reference>
<reference evidence="2 3" key="1">
    <citation type="journal article" date="2001" name="Nature">
        <title>Initial sequencing and analysis of the human genome.</title>
        <authorList>
            <consortium name="International Human Genome Sequencing Consortium"/>
            <person name="Lander E.S."/>
            <person name="Linton L.M."/>
            <person name="Birren B."/>
            <person name="Nusbaum C."/>
            <person name="Zody M.C."/>
            <person name="Baldwin J."/>
            <person name="Devon K."/>
            <person name="Dewar K."/>
            <person name="Doyle M."/>
            <person name="FitzHugh W."/>
            <person name="Funke R."/>
            <person name="Gage D."/>
            <person name="Harris K."/>
            <person name="Heaford A."/>
            <person name="Howland J."/>
            <person name="Kann L."/>
            <person name="Lehoczky J."/>
            <person name="LeVine R."/>
            <person name="McEwan P."/>
            <person name="McKernan K."/>
            <person name="Meldrim J."/>
            <person name="Mesirov J.P."/>
            <person name="Miranda C."/>
            <person name="Morris W."/>
            <person name="Naylor J."/>
            <person name="Raymond C."/>
            <person name="Rosetti M."/>
            <person name="Santos R."/>
            <person name="Sheridan A."/>
            <person name="Sougnez C."/>
            <person name="Stange-Thomann N."/>
            <person name="Stojanovic N."/>
            <person name="Subramanian A."/>
            <person name="Wyman D."/>
            <person name="Rogers J."/>
            <person name="Sulston J."/>
            <person name="Ainscough R."/>
            <person name="Beck S."/>
            <person name="Bentley D."/>
            <person name="Burton J."/>
            <person name="Clee C."/>
            <person name="Carter N."/>
            <person name="Coulson A."/>
            <person name="Deadman R."/>
            <person name="Deloukas P."/>
            <person name="Dunham A."/>
            <person name="Dunham I."/>
            <person name="Durbin R."/>
            <person name="French L."/>
            <person name="Grafham D."/>
            <person name="Gregory S."/>
            <person name="Hubbard T."/>
            <person name="Humphray S."/>
            <person name="Hunt A."/>
            <person name="Jones M."/>
            <person name="Lloyd C."/>
            <person name="McMurray A."/>
            <person name="Matthews L."/>
            <person name="Mercer S."/>
            <person name="Milne S."/>
            <person name="Mullikin J.C."/>
            <person name="Mungall A."/>
            <person name="Plumb R."/>
            <person name="Ross M."/>
            <person name="Shownkeen R."/>
            <person name="Sims S."/>
            <person name="Waterston R.H."/>
            <person name="Wilson R.K."/>
            <person name="Hillier L.W."/>
            <person name="McPherson J.D."/>
            <person name="Marra M.A."/>
            <person name="Mardis E.R."/>
            <person name="Fulton L.A."/>
            <person name="Chinwalla A.T."/>
            <person name="Pepin K.H."/>
            <person name="Gish W.R."/>
            <person name="Chissoe S.L."/>
            <person name="Wendl M.C."/>
            <person name="Delehaunty K.D."/>
            <person name="Miner T.L."/>
            <person name="Delehaunty A."/>
            <person name="Kramer J.B."/>
            <person name="Cook L.L."/>
            <person name="Fulton R.S."/>
            <person name="Johnson D.L."/>
            <person name="Minx P.J."/>
            <person name="Clifton S.W."/>
            <person name="Hawkins T."/>
            <person name="Branscomb E."/>
            <person name="Predki P."/>
            <person name="Richardson P."/>
            <person name="Wenning S."/>
            <person name="Slezak T."/>
            <person name="Doggett N."/>
            <person name="Cheng J.F."/>
            <person name="Olsen A."/>
            <person name="Lucas S."/>
            <person name="Elkin C."/>
            <person name="Uberbacher E."/>
            <person name="Frazier M."/>
            <person name="Gibbs R.A."/>
            <person name="Muzny D.M."/>
            <person name="Scherer S.E."/>
            <person name="Bouck J.B."/>
            <person name="Sodergren E.J."/>
            <person name="Worley K.C."/>
            <person name="Rives C.M."/>
            <person name="Gorrell J.H."/>
            <person name="Metzker M.L."/>
            <person name="Naylor S.L."/>
            <person name="Kucherlapati R.S."/>
            <person name="Nelson D.L."/>
            <person name="Weinstock G.M."/>
            <person name="Sakaki Y."/>
            <person name="Fujiyama A."/>
            <person name="Hattori M."/>
            <person name="Yada T."/>
            <person name="Toyoda A."/>
            <person name="Itoh T."/>
            <person name="Kawagoe C."/>
            <person name="Watanabe H."/>
            <person name="Totoki Y."/>
            <person name="Taylor T."/>
            <person name="Weissenbach J."/>
            <person name="Heilig R."/>
            <person name="Saurin W."/>
            <person name="Artiguenave F."/>
            <person name="Brottier P."/>
            <person name="Bruls T."/>
            <person name="Pelletier E."/>
            <person name="Robert C."/>
            <person name="Wincker P."/>
            <person name="Smith D.R."/>
            <person name="Doucette-Stamm L."/>
            <person name="Rubenfield M."/>
            <person name="Weinstock K."/>
            <person name="Lee H.M."/>
            <person name="Dubois J."/>
            <person name="Rosenthal A."/>
            <person name="Platzer M."/>
            <person name="Nyakatura G."/>
            <person name="Taudien S."/>
            <person name="Rump A."/>
            <person name="Yang H."/>
            <person name="Yu J."/>
            <person name="Wang J."/>
            <person name="Huang G."/>
            <person name="Gu J."/>
            <person name="Hood L."/>
            <person name="Rowen L."/>
            <person name="Madan A."/>
            <person name="Qin S."/>
            <person name="Davis R.W."/>
            <person name="Federspiel N.A."/>
            <person name="Abola A.P."/>
            <person name="Proctor M.J."/>
            <person name="Myers R.M."/>
            <person name="Schmutz J."/>
            <person name="Dickson M."/>
            <person name="Grimwood J."/>
            <person name="Cox D.R."/>
            <person name="Olson M.V."/>
            <person name="Kaul R."/>
            <person name="Raymond C."/>
            <person name="Shimizu N."/>
            <person name="Kawasaki K."/>
            <person name="Minoshima S."/>
            <person name="Evans G.A."/>
            <person name="Athanasiou M."/>
            <person name="Schultz R."/>
            <person name="Roe B.A."/>
            <person name="Chen F."/>
            <person name="Pan H."/>
            <person name="Ramser J."/>
            <person name="Lehrach H."/>
            <person name="Reinhardt R."/>
            <person name="McCombie W.R."/>
            <person name="de la Bastide M."/>
            <person name="Dedhia N."/>
            <person name="Blocker H."/>
            <person name="Hornischer K."/>
            <person name="Nordsiek G."/>
            <person name="Agarwala R."/>
            <person name="Aravind L."/>
            <person name="Bailey J.A."/>
            <person name="Bateman A."/>
            <person name="Batzoglou S."/>
            <person name="Birney E."/>
            <person name="Bork P."/>
            <person name="Brown D.G."/>
            <person name="Burge C.B."/>
            <person name="Cerutti L."/>
            <person name="Chen H.C."/>
            <person name="Church D."/>
            <person name="Clamp M."/>
            <person name="Copley R.R."/>
            <person name="Doerks T."/>
            <person name="Eddy S.R."/>
            <person name="Eichler E.E."/>
            <person name="Furey T.S."/>
            <person name="Galagan J."/>
            <person name="Gilbert J.G."/>
            <person name="Harmon C."/>
            <person name="Hayashizaki Y."/>
            <person name="Haussler D."/>
            <person name="Hermjakob H."/>
            <person name="Hokamp K."/>
            <person name="Jang W."/>
            <person name="Johnson L.S."/>
            <person name="Jones T.A."/>
            <person name="Kasif S."/>
            <person name="Kaspryzk A."/>
            <person name="Kennedy S."/>
            <person name="Kent W.J."/>
            <person name="Kitts P."/>
            <person name="Koonin E.V."/>
            <person name="Korf I."/>
            <person name="Kulp D."/>
            <person name="Lancet D."/>
            <person name="Lowe T.M."/>
            <person name="McLysaght A."/>
            <person name="Mikkelsen T."/>
            <person name="Moran J.V."/>
            <person name="Mulder N."/>
            <person name="Pollara V.J."/>
            <person name="Ponting C.P."/>
            <person name="Schuler G."/>
            <person name="Schultz J."/>
            <person name="Slater G."/>
            <person name="Smit A.F."/>
            <person name="Stupka E."/>
            <person name="Szustakowski J."/>
            <person name="Thierry-Mieg D."/>
            <person name="Thierry-Mieg J."/>
            <person name="Wagner L."/>
            <person name="Wallis J."/>
            <person name="Wheeler R."/>
            <person name="Williams A."/>
            <person name="Wolf Y.I."/>
            <person name="Wolfe K.H."/>
            <person name="Yang S.P."/>
            <person name="Yeh R.F."/>
            <person name="Collins F."/>
            <person name="Guyer M.S."/>
            <person name="Peterson J."/>
            <person name="Felsenfeld A."/>
            <person name="Wetterstrand K.A."/>
            <person name="Patrinos A."/>
            <person name="Morgan M.J."/>
            <person name="de Jong P."/>
            <person name="Catanese J.J."/>
            <person name="Osoegawa K."/>
            <person name="Shizuya H."/>
            <person name="Choi S."/>
            <person name="Chen Y.J."/>
        </authorList>
    </citation>
    <scope>NUCLEOTIDE SEQUENCE [LARGE SCALE GENOMIC DNA]</scope>
</reference>
<dbReference type="GeneTree" id="ENSGT00940000158710"/>
<reference evidence="2 3" key="2">
    <citation type="journal article" date="2004" name="Nature">
        <title>Finishing the euchromatic sequence of the human genome.</title>
        <authorList>
            <consortium name="International Human Genome Sequencing Consortium"/>
        </authorList>
    </citation>
    <scope>NUCLEOTIDE SEQUENCE [LARGE SCALE GENOMIC DNA]</scope>
</reference>
<feature type="region of interest" description="Disordered" evidence="1">
    <location>
        <begin position="1"/>
        <end position="52"/>
    </location>
</feature>
<keyword evidence="3" id="KW-1185">Reference proteome</keyword>
<dbReference type="Bgee" id="ENSG00000141738">
    <property type="expression patterns" value="Expressed in oocyte and 129 other cell types or tissues"/>
</dbReference>
<evidence type="ECO:0000313" key="3">
    <source>
        <dbReference type="Proteomes" id="UP000005640"/>
    </source>
</evidence>
<dbReference type="ExpressionAtlas" id="J3QKK7">
    <property type="expression patterns" value="baseline and differential"/>
</dbReference>